<dbReference type="GO" id="GO:0005654">
    <property type="term" value="C:nucleoplasm"/>
    <property type="evidence" value="ECO:0007669"/>
    <property type="project" value="TreeGrafter"/>
</dbReference>
<dbReference type="Proteomes" id="UP000239899">
    <property type="component" value="Unassembled WGS sequence"/>
</dbReference>
<dbReference type="EMBL" id="LHPG02000001">
    <property type="protein sequence ID" value="PRW61319.1"/>
    <property type="molecule type" value="Genomic_DNA"/>
</dbReference>
<evidence type="ECO:0000313" key="9">
    <source>
        <dbReference type="Proteomes" id="UP000239899"/>
    </source>
</evidence>
<dbReference type="OrthoDB" id="1806at2759"/>
<comment type="subcellular location">
    <subcellularLocation>
        <location evidence="1">Nucleus</location>
    </subcellularLocation>
</comment>
<comment type="caution">
    <text evidence="8">The sequence shown here is derived from an EMBL/GenBank/DDBJ whole genome shotgun (WGS) entry which is preliminary data.</text>
</comment>
<feature type="domain" description="HORMA" evidence="7">
    <location>
        <begin position="15"/>
        <end position="199"/>
    </location>
</feature>
<dbReference type="AlphaFoldDB" id="A0A2P6U4T8"/>
<dbReference type="PROSITE" id="PS50815">
    <property type="entry name" value="HORMA"/>
    <property type="match status" value="1"/>
</dbReference>
<dbReference type="InterPro" id="IPR036570">
    <property type="entry name" value="HORMA_dom_sf"/>
</dbReference>
<keyword evidence="6" id="KW-0131">Cell cycle</keyword>
<reference evidence="8 9" key="1">
    <citation type="journal article" date="2018" name="Plant J.">
        <title>Genome sequences of Chlorella sorokiniana UTEX 1602 and Micractinium conductrix SAG 241.80: implications to maltose excretion by a green alga.</title>
        <authorList>
            <person name="Arriola M.B."/>
            <person name="Velmurugan N."/>
            <person name="Zhang Y."/>
            <person name="Plunkett M.H."/>
            <person name="Hondzo H."/>
            <person name="Barney B.M."/>
        </authorList>
    </citation>
    <scope>NUCLEOTIDE SEQUENCE [LARGE SCALE GENOMIC DNA]</scope>
    <source>
        <strain evidence="9">UTEX 1602</strain>
    </source>
</reference>
<dbReference type="SUPFAM" id="SSF56019">
    <property type="entry name" value="The spindle assembly checkpoint protein mad2"/>
    <property type="match status" value="1"/>
</dbReference>
<evidence type="ECO:0000256" key="4">
    <source>
        <dbReference type="ARBA" id="ARBA00022776"/>
    </source>
</evidence>
<keyword evidence="9" id="KW-1185">Reference proteome</keyword>
<dbReference type="InterPro" id="IPR045091">
    <property type="entry name" value="Mad2-like"/>
</dbReference>
<dbReference type="GO" id="GO:0003677">
    <property type="term" value="F:DNA binding"/>
    <property type="evidence" value="ECO:0007669"/>
    <property type="project" value="UniProtKB-KW"/>
</dbReference>
<evidence type="ECO:0000256" key="3">
    <source>
        <dbReference type="ARBA" id="ARBA00022618"/>
    </source>
</evidence>
<proteinExistence type="inferred from homology"/>
<evidence type="ECO:0000259" key="7">
    <source>
        <dbReference type="PROSITE" id="PS50815"/>
    </source>
</evidence>
<sequence>MAATAQATKNQITLKGSVATVAEFFSHALSSILYQRGIYAPESFEPRKAYGLTVMAVKDDKLAAYLGAVLKQFEKWLEGGALQKVVLVITGVASKEVLERWTFDIQTDKAVVAGSAPLPEKSEAQITQEIQAIIRQITASVTFLPLLSDKCTIDLLAYTDKENEVPLDWEESDPRYITNAADVKLRAFSTKVHNVEALVSYKADDDLL</sequence>
<keyword evidence="8" id="KW-0238">DNA-binding</keyword>
<dbReference type="GO" id="GO:0051301">
    <property type="term" value="P:cell division"/>
    <property type="evidence" value="ECO:0007669"/>
    <property type="project" value="UniProtKB-KW"/>
</dbReference>
<gene>
    <name evidence="8" type="ORF">C2E21_0132</name>
</gene>
<dbReference type="Pfam" id="PF02301">
    <property type="entry name" value="HORMA"/>
    <property type="match status" value="1"/>
</dbReference>
<dbReference type="Gene3D" id="3.30.900.10">
    <property type="entry name" value="HORMA domain"/>
    <property type="match status" value="1"/>
</dbReference>
<dbReference type="GO" id="GO:0007094">
    <property type="term" value="P:mitotic spindle assembly checkpoint signaling"/>
    <property type="evidence" value="ECO:0007669"/>
    <property type="project" value="TreeGrafter"/>
</dbReference>
<protein>
    <submittedName>
        <fullName evidence="8">DNA-binding HORMA domain-containing</fullName>
    </submittedName>
</protein>
<name>A0A2P6U4T8_CHLSO</name>
<evidence type="ECO:0000313" key="8">
    <source>
        <dbReference type="EMBL" id="PRW61319.1"/>
    </source>
</evidence>
<dbReference type="PANTHER" id="PTHR11842">
    <property type="entry name" value="MITOTIC SPINDLE ASSEMBLY CHECKPOINT PROTEIN MAD2"/>
    <property type="match status" value="1"/>
</dbReference>
<evidence type="ECO:0000256" key="2">
    <source>
        <dbReference type="ARBA" id="ARBA00010348"/>
    </source>
</evidence>
<evidence type="ECO:0000256" key="6">
    <source>
        <dbReference type="ARBA" id="ARBA00023306"/>
    </source>
</evidence>
<keyword evidence="3" id="KW-0132">Cell division</keyword>
<keyword evidence="4" id="KW-0498">Mitosis</keyword>
<evidence type="ECO:0000256" key="5">
    <source>
        <dbReference type="ARBA" id="ARBA00023242"/>
    </source>
</evidence>
<organism evidence="8 9">
    <name type="scientific">Chlorella sorokiniana</name>
    <name type="common">Freshwater green alga</name>
    <dbReference type="NCBI Taxonomy" id="3076"/>
    <lineage>
        <taxon>Eukaryota</taxon>
        <taxon>Viridiplantae</taxon>
        <taxon>Chlorophyta</taxon>
        <taxon>core chlorophytes</taxon>
        <taxon>Trebouxiophyceae</taxon>
        <taxon>Chlorellales</taxon>
        <taxon>Chlorellaceae</taxon>
        <taxon>Chlorella clade</taxon>
        <taxon>Chlorella</taxon>
    </lineage>
</organism>
<dbReference type="FunFam" id="3.30.900.10:FF:000002">
    <property type="entry name" value="Mitotic spindle assembly checkpoint protein MAD2A"/>
    <property type="match status" value="1"/>
</dbReference>
<comment type="similarity">
    <text evidence="2">Belongs to the MAD2 family.</text>
</comment>
<evidence type="ECO:0000256" key="1">
    <source>
        <dbReference type="ARBA" id="ARBA00004123"/>
    </source>
</evidence>
<dbReference type="PANTHER" id="PTHR11842:SF11">
    <property type="entry name" value="MITOTIC SPINDLE ASSEMBLY CHECKPOINT PROTEIN MAD2A"/>
    <property type="match status" value="1"/>
</dbReference>
<dbReference type="GO" id="GO:0000776">
    <property type="term" value="C:kinetochore"/>
    <property type="evidence" value="ECO:0007669"/>
    <property type="project" value="TreeGrafter"/>
</dbReference>
<dbReference type="STRING" id="3076.A0A2P6U4T8"/>
<accession>A0A2P6U4T8</accession>
<dbReference type="GO" id="GO:0005737">
    <property type="term" value="C:cytoplasm"/>
    <property type="evidence" value="ECO:0007669"/>
    <property type="project" value="TreeGrafter"/>
</dbReference>
<dbReference type="InterPro" id="IPR003511">
    <property type="entry name" value="HORMA_dom"/>
</dbReference>
<keyword evidence="5" id="KW-0539">Nucleus</keyword>